<dbReference type="GO" id="GO:0030968">
    <property type="term" value="P:endoplasmic reticulum unfolded protein response"/>
    <property type="evidence" value="ECO:0007669"/>
    <property type="project" value="TreeGrafter"/>
</dbReference>
<dbReference type="InterPro" id="IPR039751">
    <property type="entry name" value="HERPUD1/2"/>
</dbReference>
<evidence type="ECO:0000256" key="1">
    <source>
        <dbReference type="ARBA" id="ARBA00004370"/>
    </source>
</evidence>
<evidence type="ECO:0000259" key="7">
    <source>
        <dbReference type="PROSITE" id="PS50053"/>
    </source>
</evidence>
<feature type="compositionally biased region" description="Low complexity" evidence="5">
    <location>
        <begin position="180"/>
        <end position="202"/>
    </location>
</feature>
<sequence length="798" mass="85500">MAEEQTTIHLKVLSPSTEVEGGVTFADIPATTTIKELRSRIQDAVPSKPAPERMRLIYRGRVVANDADTLGHVFGADNIRESKEQSLHLVLRELPPSGPTSSSASPAPRSSTAPPNPFRPAQAPIPASPPLQTNPFRTLPQPRPNSQPQAVPHQHHHHPHVHHHHLQGPPNPFQIPLPPAVQQQLAQTMGMAQNGQGNNGQAPGPPGTQPGEGAPAPAPGPQAPPVGLPPLPGFGPPNLPPNGRTVRQEGIGPNGERWSVTYSSANIPAGGLNPHQPLHLPHPPAFGLPPRPAGSPAPTEAFERLLPRMRDILQSARRELDNLRVLIQAQANQEAPGSSPAQLPVWRLDRIRQHIQVMSSNLNLVERGLGVIAADAAMTDNAEVVSMRQSATELRSELEQVNQSISQQGATAPSQVPPSGSLLTSPSPAAAASAPIPGTSLQQDTHVTVPTLPSSAPEELFLLSSPQGPVGILFDQRGTYMTAPMVPTLPFQTFTNQFAQNRQLIAGLGQQIAQGSHQLHNHLATIQPTPTPTQQPPPAAPAHGQPQPATHDALQPQPQDANQAQPADPNAQPMAPGGNDGIANLGGHLWLLFKLACFVYFFSGTGWYKSIFLGVIAGAVYLAQLGLFEQQFALIRRHFEALLPVGALAERAAQPVNQRAQAQPGHNLTPEEAARRLMAQRQQQGVGWVRESMRSVERACAIFLASLWPGIGERMVHAQEERLRLERVAAEEERERREEEERQRSQEGGESTDGKKDGIAADNEASSSTKGKERAVPAEEEGKTEGQAIAEGESANTN</sequence>
<feature type="compositionally biased region" description="Basic and acidic residues" evidence="5">
    <location>
        <begin position="770"/>
        <end position="784"/>
    </location>
</feature>
<evidence type="ECO:0000256" key="5">
    <source>
        <dbReference type="SAM" id="MobiDB-lite"/>
    </source>
</evidence>
<dbReference type="EMBL" id="JAGMVJ010000015">
    <property type="protein sequence ID" value="KAH7081010.1"/>
    <property type="molecule type" value="Genomic_DNA"/>
</dbReference>
<feature type="region of interest" description="Disordered" evidence="5">
    <location>
        <begin position="526"/>
        <end position="579"/>
    </location>
</feature>
<evidence type="ECO:0000256" key="6">
    <source>
        <dbReference type="SAM" id="Phobius"/>
    </source>
</evidence>
<keyword evidence="3 6" id="KW-1133">Transmembrane helix</keyword>
<dbReference type="Proteomes" id="UP000813461">
    <property type="component" value="Unassembled WGS sequence"/>
</dbReference>
<dbReference type="Gene3D" id="3.10.20.90">
    <property type="entry name" value="Phosphatidylinositol 3-kinase Catalytic Subunit, Chain A, domain 1"/>
    <property type="match status" value="1"/>
</dbReference>
<keyword evidence="2 6" id="KW-0812">Transmembrane</keyword>
<dbReference type="PANTHER" id="PTHR12943">
    <property type="entry name" value="HOMOCYSTEINE-RESPONSIVE ENDOPLASMIC RETICULUM-RESIDENT UNIQUITIN-LIKE DOMAIN HERPUD PROTEIN FAMILY MEMBER"/>
    <property type="match status" value="1"/>
</dbReference>
<accession>A0A8K0R1B0</accession>
<keyword evidence="9" id="KW-1185">Reference proteome</keyword>
<reference evidence="8" key="1">
    <citation type="journal article" date="2021" name="Nat. Commun.">
        <title>Genetic determinants of endophytism in the Arabidopsis root mycobiome.</title>
        <authorList>
            <person name="Mesny F."/>
            <person name="Miyauchi S."/>
            <person name="Thiergart T."/>
            <person name="Pickel B."/>
            <person name="Atanasova L."/>
            <person name="Karlsson M."/>
            <person name="Huettel B."/>
            <person name="Barry K.W."/>
            <person name="Haridas S."/>
            <person name="Chen C."/>
            <person name="Bauer D."/>
            <person name="Andreopoulos W."/>
            <person name="Pangilinan J."/>
            <person name="LaButti K."/>
            <person name="Riley R."/>
            <person name="Lipzen A."/>
            <person name="Clum A."/>
            <person name="Drula E."/>
            <person name="Henrissat B."/>
            <person name="Kohler A."/>
            <person name="Grigoriev I.V."/>
            <person name="Martin F.M."/>
            <person name="Hacquard S."/>
        </authorList>
    </citation>
    <scope>NUCLEOTIDE SEQUENCE</scope>
    <source>
        <strain evidence="8">MPI-SDFR-AT-0120</strain>
    </source>
</reference>
<feature type="compositionally biased region" description="Pro residues" evidence="5">
    <location>
        <begin position="216"/>
        <end position="240"/>
    </location>
</feature>
<evidence type="ECO:0000256" key="3">
    <source>
        <dbReference type="ARBA" id="ARBA00022989"/>
    </source>
</evidence>
<feature type="compositionally biased region" description="Basic residues" evidence="5">
    <location>
        <begin position="153"/>
        <end position="166"/>
    </location>
</feature>
<evidence type="ECO:0000256" key="4">
    <source>
        <dbReference type="ARBA" id="ARBA00023136"/>
    </source>
</evidence>
<dbReference type="PROSITE" id="PS50053">
    <property type="entry name" value="UBIQUITIN_2"/>
    <property type="match status" value="1"/>
</dbReference>
<comment type="subcellular location">
    <subcellularLocation>
        <location evidence="1">Membrane</location>
    </subcellularLocation>
</comment>
<comment type="caution">
    <text evidence="8">The sequence shown here is derived from an EMBL/GenBank/DDBJ whole genome shotgun (WGS) entry which is preliminary data.</text>
</comment>
<protein>
    <recommendedName>
        <fullName evidence="7">Ubiquitin-like domain-containing protein</fullName>
    </recommendedName>
</protein>
<keyword evidence="4 6" id="KW-0472">Membrane</keyword>
<dbReference type="OrthoDB" id="21589at2759"/>
<dbReference type="SUPFAM" id="SSF54236">
    <property type="entry name" value="Ubiquitin-like"/>
    <property type="match status" value="1"/>
</dbReference>
<feature type="region of interest" description="Disordered" evidence="5">
    <location>
        <begin position="730"/>
        <end position="798"/>
    </location>
</feature>
<proteinExistence type="predicted"/>
<dbReference type="AlphaFoldDB" id="A0A8K0R1B0"/>
<organism evidence="8 9">
    <name type="scientific">Paraphoma chrysanthemicola</name>
    <dbReference type="NCBI Taxonomy" id="798071"/>
    <lineage>
        <taxon>Eukaryota</taxon>
        <taxon>Fungi</taxon>
        <taxon>Dikarya</taxon>
        <taxon>Ascomycota</taxon>
        <taxon>Pezizomycotina</taxon>
        <taxon>Dothideomycetes</taxon>
        <taxon>Pleosporomycetidae</taxon>
        <taxon>Pleosporales</taxon>
        <taxon>Pleosporineae</taxon>
        <taxon>Phaeosphaeriaceae</taxon>
        <taxon>Paraphoma</taxon>
    </lineage>
</organism>
<feature type="compositionally biased region" description="Polar residues" evidence="5">
    <location>
        <begin position="400"/>
        <end position="414"/>
    </location>
</feature>
<feature type="compositionally biased region" description="Low complexity" evidence="5">
    <location>
        <begin position="417"/>
        <end position="440"/>
    </location>
</feature>
<evidence type="ECO:0000313" key="9">
    <source>
        <dbReference type="Proteomes" id="UP000813461"/>
    </source>
</evidence>
<feature type="domain" description="Ubiquitin-like" evidence="7">
    <location>
        <begin position="6"/>
        <end position="71"/>
    </location>
</feature>
<feature type="transmembrane region" description="Helical" evidence="6">
    <location>
        <begin position="582"/>
        <end position="601"/>
    </location>
</feature>
<dbReference type="PANTHER" id="PTHR12943:SF27">
    <property type="entry name" value="HOMOCYSTEINE-INDUCED ENDOPLASMIC RETICULUM PROTEIN, ISOFORM A"/>
    <property type="match status" value="1"/>
</dbReference>
<feature type="compositionally biased region" description="Basic and acidic residues" evidence="5">
    <location>
        <begin position="730"/>
        <end position="759"/>
    </location>
</feature>
<evidence type="ECO:0000313" key="8">
    <source>
        <dbReference type="EMBL" id="KAH7081010.1"/>
    </source>
</evidence>
<feature type="region of interest" description="Disordered" evidence="5">
    <location>
        <begin position="93"/>
        <end position="256"/>
    </location>
</feature>
<feature type="compositionally biased region" description="Low complexity" evidence="5">
    <location>
        <begin position="541"/>
        <end position="576"/>
    </location>
</feature>
<dbReference type="InterPro" id="IPR029071">
    <property type="entry name" value="Ubiquitin-like_domsf"/>
</dbReference>
<name>A0A8K0R1B0_9PLEO</name>
<dbReference type="InterPro" id="IPR000626">
    <property type="entry name" value="Ubiquitin-like_dom"/>
</dbReference>
<feature type="transmembrane region" description="Helical" evidence="6">
    <location>
        <begin position="607"/>
        <end position="628"/>
    </location>
</feature>
<evidence type="ECO:0000256" key="2">
    <source>
        <dbReference type="ARBA" id="ARBA00022692"/>
    </source>
</evidence>
<feature type="compositionally biased region" description="Pro residues" evidence="5">
    <location>
        <begin position="529"/>
        <end position="540"/>
    </location>
</feature>
<feature type="compositionally biased region" description="Low complexity" evidence="5">
    <location>
        <begin position="99"/>
        <end position="113"/>
    </location>
</feature>
<feature type="region of interest" description="Disordered" evidence="5">
    <location>
        <begin position="400"/>
        <end position="442"/>
    </location>
</feature>
<gene>
    <name evidence="8" type="ORF">FB567DRAFT_532275</name>
</gene>
<dbReference type="GO" id="GO:0016020">
    <property type="term" value="C:membrane"/>
    <property type="evidence" value="ECO:0007669"/>
    <property type="project" value="UniProtKB-SubCell"/>
</dbReference>
<feature type="compositionally biased region" description="Pro residues" evidence="5">
    <location>
        <begin position="169"/>
        <end position="179"/>
    </location>
</feature>